<feature type="compositionally biased region" description="Basic and acidic residues" evidence="1">
    <location>
        <begin position="37"/>
        <end position="47"/>
    </location>
</feature>
<accession>A0ABP2APB5</accession>
<feature type="region of interest" description="Disordered" evidence="1">
    <location>
        <begin position="1"/>
        <end position="47"/>
    </location>
</feature>
<name>A0ABP2APB5_SARVE</name>
<comment type="caution">
    <text evidence="2">The sequence shown here is derived from an EMBL/GenBank/DDBJ whole genome shotgun (WGS) entry which is preliminary data.</text>
</comment>
<sequence length="73" mass="8236">MQKNKVTENTKIKHNTYAPDMRNFLEPAPEDLISGEGKTKTTLPDHTKDPIVCNNIASQEFDYTDNLIDSGKL</sequence>
<evidence type="ECO:0000256" key="1">
    <source>
        <dbReference type="SAM" id="MobiDB-lite"/>
    </source>
</evidence>
<proteinExistence type="predicted"/>
<evidence type="ECO:0000313" key="3">
    <source>
        <dbReference type="Proteomes" id="UP000095488"/>
    </source>
</evidence>
<evidence type="ECO:0000313" key="2">
    <source>
        <dbReference type="EMBL" id="CUN73610.1"/>
    </source>
</evidence>
<protein>
    <submittedName>
        <fullName evidence="2">Uncharacterized protein</fullName>
    </submittedName>
</protein>
<keyword evidence="3" id="KW-1185">Reference proteome</keyword>
<feature type="compositionally biased region" description="Basic and acidic residues" evidence="1">
    <location>
        <begin position="1"/>
        <end position="11"/>
    </location>
</feature>
<reference evidence="2 3" key="1">
    <citation type="submission" date="2015-09" db="EMBL/GenBank/DDBJ databases">
        <authorList>
            <consortium name="Pathogen Informatics"/>
            <person name="Wu L."/>
            <person name="Ma J."/>
        </authorList>
    </citation>
    <scope>NUCLEOTIDE SEQUENCE [LARGE SCALE GENOMIC DNA]</scope>
    <source>
        <strain evidence="2 3">2789STDY5834858</strain>
    </source>
</reference>
<dbReference type="RefSeq" id="WP_055258151.1">
    <property type="nucleotide sequence ID" value="NZ_CABIXL010000003.1"/>
</dbReference>
<organism evidence="2 3">
    <name type="scientific">Sarcina ventriculi</name>
    <name type="common">Clostridium ventriculi</name>
    <dbReference type="NCBI Taxonomy" id="1267"/>
    <lineage>
        <taxon>Bacteria</taxon>
        <taxon>Bacillati</taxon>
        <taxon>Bacillota</taxon>
        <taxon>Clostridia</taxon>
        <taxon>Eubacteriales</taxon>
        <taxon>Clostridiaceae</taxon>
        <taxon>Sarcina</taxon>
    </lineage>
</organism>
<gene>
    <name evidence="2" type="ORF">ERS852473_00940</name>
</gene>
<dbReference type="EMBL" id="CYZR01000003">
    <property type="protein sequence ID" value="CUN73610.1"/>
    <property type="molecule type" value="Genomic_DNA"/>
</dbReference>
<dbReference type="Proteomes" id="UP000095488">
    <property type="component" value="Unassembled WGS sequence"/>
</dbReference>